<dbReference type="GO" id="GO:0004106">
    <property type="term" value="F:chorismate mutase activity"/>
    <property type="evidence" value="ECO:0007669"/>
    <property type="project" value="UniProtKB-UniRule"/>
</dbReference>
<reference evidence="4 5" key="1">
    <citation type="submission" date="2018-06" db="EMBL/GenBank/DDBJ databases">
        <title>Phytoactinopolyspora halophila sp. nov., a novel halophilic actinomycete isolated from a saline soil in China.</title>
        <authorList>
            <person name="Tang S.-K."/>
        </authorList>
    </citation>
    <scope>NUCLEOTIDE SEQUENCE [LARGE SCALE GENOMIC DNA]</scope>
    <source>
        <strain evidence="4 5">YIM 96934</strain>
    </source>
</reference>
<comment type="caution">
    <text evidence="4">The sequence shown here is derived from an EMBL/GenBank/DDBJ whole genome shotgun (WGS) entry which is preliminary data.</text>
</comment>
<accession>A0A329QZ64</accession>
<organism evidence="4 5">
    <name type="scientific">Phytoactinopolyspora halophila</name>
    <dbReference type="NCBI Taxonomy" id="1981511"/>
    <lineage>
        <taxon>Bacteria</taxon>
        <taxon>Bacillati</taxon>
        <taxon>Actinomycetota</taxon>
        <taxon>Actinomycetes</taxon>
        <taxon>Jiangellales</taxon>
        <taxon>Jiangellaceae</taxon>
        <taxon>Phytoactinopolyspora</taxon>
    </lineage>
</organism>
<feature type="binding site" evidence="2">
    <location>
        <position position="89"/>
    </location>
    <ligand>
        <name>prephenate</name>
        <dbReference type="ChEBI" id="CHEBI:29934"/>
    </ligand>
</feature>
<dbReference type="PIRSF" id="PIRSF005965">
    <property type="entry name" value="Chor_mut_AroH"/>
    <property type="match status" value="1"/>
</dbReference>
<name>A0A329QZ64_9ACTN</name>
<evidence type="ECO:0000313" key="4">
    <source>
        <dbReference type="EMBL" id="RAW17690.1"/>
    </source>
</evidence>
<dbReference type="PROSITE" id="PS51167">
    <property type="entry name" value="CHORISMATE_MUT_1"/>
    <property type="match status" value="1"/>
</dbReference>
<keyword evidence="2 3" id="KW-0057">Aromatic amino acid biosynthesis</keyword>
<dbReference type="OrthoDB" id="9802232at2"/>
<dbReference type="AlphaFoldDB" id="A0A329QZ64"/>
<dbReference type="GO" id="GO:0046417">
    <property type="term" value="P:chorismate metabolic process"/>
    <property type="evidence" value="ECO:0007669"/>
    <property type="project" value="TreeGrafter"/>
</dbReference>
<keyword evidence="3 4" id="KW-0413">Isomerase</keyword>
<gene>
    <name evidence="4" type="primary">aroH</name>
    <name evidence="4" type="ORF">DPM12_05930</name>
</gene>
<evidence type="ECO:0000256" key="1">
    <source>
        <dbReference type="NCBIfam" id="TIGR01796"/>
    </source>
</evidence>
<dbReference type="Pfam" id="PF07736">
    <property type="entry name" value="CM_1"/>
    <property type="match status" value="1"/>
</dbReference>
<feature type="binding site" evidence="2">
    <location>
        <position position="107"/>
    </location>
    <ligand>
        <name>prephenate</name>
        <dbReference type="ChEBI" id="CHEBI:29934"/>
    </ligand>
</feature>
<dbReference type="InterPro" id="IPR008243">
    <property type="entry name" value="Chorismate_mutase_AroH"/>
</dbReference>
<dbReference type="EMBL" id="QMIG01000003">
    <property type="protein sequence ID" value="RAW17690.1"/>
    <property type="molecule type" value="Genomic_DNA"/>
</dbReference>
<dbReference type="RefSeq" id="WP_112257508.1">
    <property type="nucleotide sequence ID" value="NZ_QMIG01000003.1"/>
</dbReference>
<dbReference type="PANTHER" id="PTHR21164">
    <property type="entry name" value="CHORISMATE MUTASE"/>
    <property type="match status" value="1"/>
</dbReference>
<evidence type="ECO:0000256" key="3">
    <source>
        <dbReference type="PROSITE-ProRule" id="PRU00514"/>
    </source>
</evidence>
<keyword evidence="2 3" id="KW-0028">Amino-acid biosynthesis</keyword>
<evidence type="ECO:0000313" key="5">
    <source>
        <dbReference type="Proteomes" id="UP000250462"/>
    </source>
</evidence>
<protein>
    <recommendedName>
        <fullName evidence="1 3">chorismate mutase</fullName>
        <ecNumber evidence="1 3">5.4.99.5</ecNumber>
    </recommendedName>
</protein>
<dbReference type="NCBIfam" id="TIGR01796">
    <property type="entry name" value="CM_mono_aroH"/>
    <property type="match status" value="1"/>
</dbReference>
<dbReference type="Gene3D" id="3.30.1330.40">
    <property type="entry name" value="RutC-like"/>
    <property type="match status" value="1"/>
</dbReference>
<comment type="catalytic activity">
    <reaction evidence="3">
        <text>chorismate = prephenate</text>
        <dbReference type="Rhea" id="RHEA:13897"/>
        <dbReference type="ChEBI" id="CHEBI:29748"/>
        <dbReference type="ChEBI" id="CHEBI:29934"/>
        <dbReference type="EC" id="5.4.99.5"/>
    </reaction>
</comment>
<dbReference type="GO" id="GO:0009073">
    <property type="term" value="P:aromatic amino acid family biosynthetic process"/>
    <property type="evidence" value="ECO:0007669"/>
    <property type="project" value="UniProtKB-UniRule"/>
</dbReference>
<sequence length="128" mass="14248">MNIRAVRGATQLDVDEHEHLLNRTSELMQEVLKRNDLTSDDVISIFLTATPDLRSAFPAAAVRALGITDVPLLCAQELDIAGAMPRVVRLMAHIETPRPREDMRHVYLHGTTVLRDDIAGNGPNEDDR</sequence>
<dbReference type="SUPFAM" id="SSF55298">
    <property type="entry name" value="YjgF-like"/>
    <property type="match status" value="1"/>
</dbReference>
<dbReference type="EC" id="5.4.99.5" evidence="1 3"/>
<dbReference type="Proteomes" id="UP000250462">
    <property type="component" value="Unassembled WGS sequence"/>
</dbReference>
<feature type="binding site" evidence="2">
    <location>
        <position position="7"/>
    </location>
    <ligand>
        <name>prephenate</name>
        <dbReference type="ChEBI" id="CHEBI:29934"/>
    </ligand>
</feature>
<evidence type="ECO:0000256" key="2">
    <source>
        <dbReference type="PIRSR" id="PIRSR005965-1"/>
    </source>
</evidence>
<proteinExistence type="predicted"/>
<dbReference type="InterPro" id="IPR035959">
    <property type="entry name" value="RutC-like_sf"/>
</dbReference>
<dbReference type="PANTHER" id="PTHR21164:SF0">
    <property type="entry name" value="CHORISMATE MUTASE AROH"/>
    <property type="match status" value="1"/>
</dbReference>
<dbReference type="GO" id="GO:0008652">
    <property type="term" value="P:amino acid biosynthetic process"/>
    <property type="evidence" value="ECO:0007669"/>
    <property type="project" value="UniProtKB-UniRule"/>
</dbReference>
<dbReference type="CDD" id="cd02185">
    <property type="entry name" value="AroH"/>
    <property type="match status" value="1"/>
</dbReference>
<keyword evidence="5" id="KW-1185">Reference proteome</keyword>